<keyword evidence="4" id="KW-1185">Reference proteome</keyword>
<organism evidence="3 4">
    <name type="scientific">Actinoallomurus liliacearum</name>
    <dbReference type="NCBI Taxonomy" id="1080073"/>
    <lineage>
        <taxon>Bacteria</taxon>
        <taxon>Bacillati</taxon>
        <taxon>Actinomycetota</taxon>
        <taxon>Actinomycetes</taxon>
        <taxon>Streptosporangiales</taxon>
        <taxon>Thermomonosporaceae</taxon>
        <taxon>Actinoallomurus</taxon>
    </lineage>
</organism>
<comment type="similarity">
    <text evidence="1">Belongs to the amidase family.</text>
</comment>
<dbReference type="Gene3D" id="3.90.1300.10">
    <property type="entry name" value="Amidase signature (AS) domain"/>
    <property type="match status" value="1"/>
</dbReference>
<sequence>MMRLDDVGDGPRLAVKDAIDVKGTPTSAGSPAVADRAEPAAADAAVVATARSQGARIVGKTNLTELCLGADGVNPWFGTPVNPLDPSRVPGGSSSGSAVAVATGEADVALGTDTAGSVRIPAACCGIASLKTTYGRVPLDGVHPLAPSVDVVGPMARDVAGVTLGMGLIEPGFTPAPYDPGMTVGRLRIPGVAEPAIDAAVDAALRRAFRIVDETCAHFVDAVLANGAFVGEEAYRHNGHLLADSSRLSERIYRRVNGLKADAKGKRGWAEATQRAIRAELDTLFKRHPVLALPVLPTVAPPPPAGDDDLLLCVLTAPFNLAGLPVFALPVPLPGSHLPTAVQLVGPAGSEEMLCGVAAALAAALS</sequence>
<feature type="domain" description="Amidase" evidence="2">
    <location>
        <begin position="13"/>
        <end position="165"/>
    </location>
</feature>
<dbReference type="PANTHER" id="PTHR11895:SF7">
    <property type="entry name" value="GLUTAMYL-TRNA(GLN) AMIDOTRANSFERASE SUBUNIT A, MITOCHONDRIAL"/>
    <property type="match status" value="1"/>
</dbReference>
<dbReference type="SUPFAM" id="SSF75304">
    <property type="entry name" value="Amidase signature (AS) enzymes"/>
    <property type="match status" value="1"/>
</dbReference>
<proteinExistence type="inferred from homology"/>
<dbReference type="PANTHER" id="PTHR11895">
    <property type="entry name" value="TRANSAMIDASE"/>
    <property type="match status" value="1"/>
</dbReference>
<dbReference type="InterPro" id="IPR000120">
    <property type="entry name" value="Amidase"/>
</dbReference>
<reference evidence="4" key="1">
    <citation type="journal article" date="2019" name="Int. J. Syst. Evol. Microbiol.">
        <title>The Global Catalogue of Microorganisms (GCM) 10K type strain sequencing project: providing services to taxonomists for standard genome sequencing and annotation.</title>
        <authorList>
            <consortium name="The Broad Institute Genomics Platform"/>
            <consortium name="The Broad Institute Genome Sequencing Center for Infectious Disease"/>
            <person name="Wu L."/>
            <person name="Ma J."/>
        </authorList>
    </citation>
    <scope>NUCLEOTIDE SEQUENCE [LARGE SCALE GENOMIC DNA]</scope>
    <source>
        <strain evidence="4">JCM 17938</strain>
    </source>
</reference>
<name>A0ABP8THW6_9ACTN</name>
<feature type="domain" description="Amidase" evidence="2">
    <location>
        <begin position="267"/>
        <end position="355"/>
    </location>
</feature>
<dbReference type="PROSITE" id="PS00571">
    <property type="entry name" value="AMIDASES"/>
    <property type="match status" value="1"/>
</dbReference>
<dbReference type="Proteomes" id="UP001500212">
    <property type="component" value="Unassembled WGS sequence"/>
</dbReference>
<evidence type="ECO:0000259" key="2">
    <source>
        <dbReference type="Pfam" id="PF01425"/>
    </source>
</evidence>
<dbReference type="InterPro" id="IPR020556">
    <property type="entry name" value="Amidase_CS"/>
</dbReference>
<accession>A0ABP8THW6</accession>
<dbReference type="Pfam" id="PF01425">
    <property type="entry name" value="Amidase"/>
    <property type="match status" value="2"/>
</dbReference>
<dbReference type="InterPro" id="IPR023631">
    <property type="entry name" value="Amidase_dom"/>
</dbReference>
<comment type="caution">
    <text evidence="3">The sequence shown here is derived from an EMBL/GenBank/DDBJ whole genome shotgun (WGS) entry which is preliminary data.</text>
</comment>
<dbReference type="EMBL" id="BAABHJ010000008">
    <property type="protein sequence ID" value="GAA4608698.1"/>
    <property type="molecule type" value="Genomic_DNA"/>
</dbReference>
<evidence type="ECO:0000256" key="1">
    <source>
        <dbReference type="ARBA" id="ARBA00009199"/>
    </source>
</evidence>
<dbReference type="InterPro" id="IPR036928">
    <property type="entry name" value="AS_sf"/>
</dbReference>
<protein>
    <submittedName>
        <fullName evidence="3">Amidase</fullName>
    </submittedName>
</protein>
<evidence type="ECO:0000313" key="4">
    <source>
        <dbReference type="Proteomes" id="UP001500212"/>
    </source>
</evidence>
<gene>
    <name evidence="3" type="ORF">GCM10023195_34340</name>
</gene>
<evidence type="ECO:0000313" key="3">
    <source>
        <dbReference type="EMBL" id="GAA4608698.1"/>
    </source>
</evidence>